<feature type="transmembrane region" description="Helical" evidence="6">
    <location>
        <begin position="73"/>
        <end position="98"/>
    </location>
</feature>
<name>A0A5Q0P5V8_9GAMM</name>
<evidence type="ECO:0000256" key="6">
    <source>
        <dbReference type="SAM" id="Phobius"/>
    </source>
</evidence>
<dbReference type="Pfam" id="PF01594">
    <property type="entry name" value="AI-2E_transport"/>
    <property type="match status" value="1"/>
</dbReference>
<dbReference type="PANTHER" id="PTHR21716">
    <property type="entry name" value="TRANSMEMBRANE PROTEIN"/>
    <property type="match status" value="1"/>
</dbReference>
<gene>
    <name evidence="8" type="ORF">GFH30_11545</name>
    <name evidence="7" type="ORF">GHJ48_08370</name>
</gene>
<dbReference type="AlphaFoldDB" id="A0A5Q0P5V8"/>
<evidence type="ECO:0000256" key="4">
    <source>
        <dbReference type="ARBA" id="ARBA00022989"/>
    </source>
</evidence>
<feature type="transmembrane region" description="Helical" evidence="6">
    <location>
        <begin position="43"/>
        <end position="61"/>
    </location>
</feature>
<evidence type="ECO:0000256" key="3">
    <source>
        <dbReference type="ARBA" id="ARBA00022692"/>
    </source>
</evidence>
<comment type="similarity">
    <text evidence="2">Belongs to the autoinducer-2 exporter (AI-2E) (TC 2.A.86) family.</text>
</comment>
<dbReference type="Proteomes" id="UP000480556">
    <property type="component" value="Unassembled WGS sequence"/>
</dbReference>
<dbReference type="PANTHER" id="PTHR21716:SF4">
    <property type="entry name" value="TRANSMEMBRANE PROTEIN 245"/>
    <property type="match status" value="1"/>
</dbReference>
<keyword evidence="9" id="KW-1185">Reference proteome</keyword>
<dbReference type="InterPro" id="IPR002549">
    <property type="entry name" value="AI-2E-like"/>
</dbReference>
<feature type="transmembrane region" description="Helical" evidence="6">
    <location>
        <begin position="252"/>
        <end position="279"/>
    </location>
</feature>
<feature type="transmembrane region" description="Helical" evidence="6">
    <location>
        <begin position="319"/>
        <end position="352"/>
    </location>
</feature>
<evidence type="ECO:0000313" key="10">
    <source>
        <dbReference type="Proteomes" id="UP000480556"/>
    </source>
</evidence>
<evidence type="ECO:0000313" key="7">
    <source>
        <dbReference type="EMBL" id="MQW92401.1"/>
    </source>
</evidence>
<keyword evidence="5 6" id="KW-0472">Membrane</keyword>
<evidence type="ECO:0000256" key="2">
    <source>
        <dbReference type="ARBA" id="ARBA00009773"/>
    </source>
</evidence>
<sequence length="388" mass="43595">MLNTPTLKLWKSVHSYAPTLQKVLLFGLFFILMYLSFSILKYFIVPVVWAAIIAYMTWPLYQSILRMCGQRPTLSATVMILSVMLVLGLPFIFAIFMLQHEGRNLYFELQKQVFSGHVNVPDFIRQLPFIGKEVTRTIRELNNDPNSIIQSVAMWIQGHLNYGKVLFNEVSKNIFKLCFAVMSLFFFYRDGKNILAQVRKAFEMVVGSRIHHYLDTISDTTRAVVYGVGLTAVAQSLLAGVSYFVAGVPNPMVLTIVTFIFALIPFGPPLAYSAVSLWLFSQGQTIEAIGVMVWGVCVVSTADNVIRPLVISGATQIPFLLIMFGVLGGIASFGLVGVFIGPVILAVLLAIWREWLHETHQHEPLMMPKATMAYDVEEDQKDKDRTPL</sequence>
<protein>
    <submittedName>
        <fullName evidence="7">AI-2E family transporter</fullName>
    </submittedName>
</protein>
<organism evidence="7 10">
    <name type="scientific">Acinetobacter wanghuae</name>
    <dbReference type="NCBI Taxonomy" id="2662362"/>
    <lineage>
        <taxon>Bacteria</taxon>
        <taxon>Pseudomonadati</taxon>
        <taxon>Pseudomonadota</taxon>
        <taxon>Gammaproteobacteria</taxon>
        <taxon>Moraxellales</taxon>
        <taxon>Moraxellaceae</taxon>
        <taxon>Acinetobacter</taxon>
    </lineage>
</organism>
<reference evidence="9 10" key="1">
    <citation type="submission" date="2019-10" db="EMBL/GenBank/DDBJ databases">
        <authorList>
            <person name="Dong K."/>
        </authorList>
    </citation>
    <scope>NUCLEOTIDE SEQUENCE [LARGE SCALE GENOMIC DNA]</scope>
    <source>
        <strain evidence="9">dk386</strain>
        <strain evidence="8">Dk386</strain>
        <strain evidence="10">dk771</strain>
        <strain evidence="7">Dk771</strain>
    </source>
</reference>
<accession>A0A5Q0P5V8</accession>
<proteinExistence type="inferred from homology"/>
<comment type="subcellular location">
    <subcellularLocation>
        <location evidence="1">Membrane</location>
        <topology evidence="1">Multi-pass membrane protein</topology>
    </subcellularLocation>
</comment>
<evidence type="ECO:0000256" key="1">
    <source>
        <dbReference type="ARBA" id="ARBA00004141"/>
    </source>
</evidence>
<dbReference type="Proteomes" id="UP000327478">
    <property type="component" value="Chromosome"/>
</dbReference>
<dbReference type="EMBL" id="WITK01000013">
    <property type="protein sequence ID" value="MQW92401.1"/>
    <property type="molecule type" value="Genomic_DNA"/>
</dbReference>
<feature type="transmembrane region" description="Helical" evidence="6">
    <location>
        <begin position="286"/>
        <end position="307"/>
    </location>
</feature>
<evidence type="ECO:0000313" key="9">
    <source>
        <dbReference type="Proteomes" id="UP000327478"/>
    </source>
</evidence>
<feature type="transmembrane region" description="Helical" evidence="6">
    <location>
        <begin position="223"/>
        <end position="246"/>
    </location>
</feature>
<dbReference type="EMBL" id="CP045650">
    <property type="protein sequence ID" value="QGA11962.1"/>
    <property type="molecule type" value="Genomic_DNA"/>
</dbReference>
<evidence type="ECO:0000256" key="5">
    <source>
        <dbReference type="ARBA" id="ARBA00023136"/>
    </source>
</evidence>
<keyword evidence="3 6" id="KW-0812">Transmembrane</keyword>
<evidence type="ECO:0000313" key="8">
    <source>
        <dbReference type="EMBL" id="QGA11962.1"/>
    </source>
</evidence>
<dbReference type="GO" id="GO:0016020">
    <property type="term" value="C:membrane"/>
    <property type="evidence" value="ECO:0007669"/>
    <property type="project" value="UniProtKB-SubCell"/>
</dbReference>
<feature type="transmembrane region" description="Helical" evidence="6">
    <location>
        <begin position="20"/>
        <end position="37"/>
    </location>
</feature>
<keyword evidence="4 6" id="KW-1133">Transmembrane helix</keyword>